<sequence length="158" mass="18485">MRKGIDLQKMKRESGLKDFVLFRQPRLSAVPLGRITGSRCVKWVVGMKRTVVERMKIRSVAKEVILPKPIDIGYLESQTEVQKENTTCCSASLQTIKKLQGEKTAFSTNNYEVKWFMLFYKAARTRSRNNEVQIFHRSFTEMEKLVSYKEQEHFDAKQ</sequence>
<dbReference type="AlphaFoldDB" id="A0AAN8UFD0"/>
<name>A0AAN8UFD0_9MAGN</name>
<protein>
    <submittedName>
        <fullName evidence="1">Uncharacterized protein</fullName>
    </submittedName>
</protein>
<evidence type="ECO:0000313" key="2">
    <source>
        <dbReference type="Proteomes" id="UP001370490"/>
    </source>
</evidence>
<comment type="caution">
    <text evidence="1">The sequence shown here is derived from an EMBL/GenBank/DDBJ whole genome shotgun (WGS) entry which is preliminary data.</text>
</comment>
<proteinExistence type="predicted"/>
<reference evidence="1 2" key="1">
    <citation type="submission" date="2023-12" db="EMBL/GenBank/DDBJ databases">
        <title>A high-quality genome assembly for Dillenia turbinata (Dilleniales).</title>
        <authorList>
            <person name="Chanderbali A."/>
        </authorList>
    </citation>
    <scope>NUCLEOTIDE SEQUENCE [LARGE SCALE GENOMIC DNA]</scope>
    <source>
        <strain evidence="1">LSX21</strain>
        <tissue evidence="1">Leaf</tissue>
    </source>
</reference>
<dbReference type="EMBL" id="JBAMMX010000026">
    <property type="protein sequence ID" value="KAK6914410.1"/>
    <property type="molecule type" value="Genomic_DNA"/>
</dbReference>
<keyword evidence="2" id="KW-1185">Reference proteome</keyword>
<gene>
    <name evidence="1" type="ORF">RJ641_021731</name>
</gene>
<accession>A0AAN8UFD0</accession>
<dbReference type="Proteomes" id="UP001370490">
    <property type="component" value="Unassembled WGS sequence"/>
</dbReference>
<organism evidence="1 2">
    <name type="scientific">Dillenia turbinata</name>
    <dbReference type="NCBI Taxonomy" id="194707"/>
    <lineage>
        <taxon>Eukaryota</taxon>
        <taxon>Viridiplantae</taxon>
        <taxon>Streptophyta</taxon>
        <taxon>Embryophyta</taxon>
        <taxon>Tracheophyta</taxon>
        <taxon>Spermatophyta</taxon>
        <taxon>Magnoliopsida</taxon>
        <taxon>eudicotyledons</taxon>
        <taxon>Gunneridae</taxon>
        <taxon>Pentapetalae</taxon>
        <taxon>Dilleniales</taxon>
        <taxon>Dilleniaceae</taxon>
        <taxon>Dillenia</taxon>
    </lineage>
</organism>
<evidence type="ECO:0000313" key="1">
    <source>
        <dbReference type="EMBL" id="KAK6914410.1"/>
    </source>
</evidence>